<proteinExistence type="predicted"/>
<keyword evidence="3" id="KW-1185">Reference proteome</keyword>
<evidence type="ECO:0000313" key="3">
    <source>
        <dbReference type="Proteomes" id="UP000076154"/>
    </source>
</evidence>
<feature type="domain" description="N-acetyltransferase" evidence="1">
    <location>
        <begin position="65"/>
        <end position="219"/>
    </location>
</feature>
<comment type="caution">
    <text evidence="2">The sequence shown here is derived from an EMBL/GenBank/DDBJ whole genome shotgun (WGS) entry which is preliminary data.</text>
</comment>
<dbReference type="CDD" id="cd04301">
    <property type="entry name" value="NAT_SF"/>
    <property type="match status" value="1"/>
</dbReference>
<dbReference type="Gene3D" id="3.40.630.30">
    <property type="match status" value="1"/>
</dbReference>
<dbReference type="InterPro" id="IPR052523">
    <property type="entry name" value="Trichothecene_AcTrans"/>
</dbReference>
<dbReference type="InParanoid" id="A0A369J311"/>
<dbReference type="OrthoDB" id="61113at2759"/>
<dbReference type="EMBL" id="LUEZ02000138">
    <property type="protein sequence ID" value="RDB15772.1"/>
    <property type="molecule type" value="Genomic_DNA"/>
</dbReference>
<protein>
    <recommendedName>
        <fullName evidence="1">N-acetyltransferase domain-containing protein</fullName>
    </recommendedName>
</protein>
<gene>
    <name evidence="2" type="ORF">Hypma_003725</name>
</gene>
<accession>A0A369J311</accession>
<evidence type="ECO:0000259" key="1">
    <source>
        <dbReference type="PROSITE" id="PS51186"/>
    </source>
</evidence>
<dbReference type="InterPro" id="IPR016181">
    <property type="entry name" value="Acyl_CoA_acyltransferase"/>
</dbReference>
<dbReference type="GO" id="GO:0016747">
    <property type="term" value="F:acyltransferase activity, transferring groups other than amino-acyl groups"/>
    <property type="evidence" value="ECO:0007669"/>
    <property type="project" value="InterPro"/>
</dbReference>
<dbReference type="SUPFAM" id="SSF55729">
    <property type="entry name" value="Acyl-CoA N-acyltransferases (Nat)"/>
    <property type="match status" value="1"/>
</dbReference>
<name>A0A369J311_HYPMA</name>
<dbReference type="AlphaFoldDB" id="A0A369J311"/>
<dbReference type="STRING" id="39966.A0A369J311"/>
<reference evidence="2" key="1">
    <citation type="submission" date="2018-04" db="EMBL/GenBank/DDBJ databases">
        <title>Whole genome sequencing of Hypsizygus marmoreus.</title>
        <authorList>
            <person name="Choi I.-G."/>
            <person name="Min B."/>
            <person name="Kim J.-G."/>
            <person name="Kim S."/>
            <person name="Oh Y.-L."/>
            <person name="Kong W.-S."/>
            <person name="Park H."/>
            <person name="Jeong J."/>
            <person name="Song E.-S."/>
        </authorList>
    </citation>
    <scope>NUCLEOTIDE SEQUENCE [LARGE SCALE GENOMIC DNA]</scope>
    <source>
        <strain evidence="2">51987-8</strain>
    </source>
</reference>
<organism evidence="2 3">
    <name type="scientific">Hypsizygus marmoreus</name>
    <name type="common">White beech mushroom</name>
    <name type="synonym">Agaricus marmoreus</name>
    <dbReference type="NCBI Taxonomy" id="39966"/>
    <lineage>
        <taxon>Eukaryota</taxon>
        <taxon>Fungi</taxon>
        <taxon>Dikarya</taxon>
        <taxon>Basidiomycota</taxon>
        <taxon>Agaricomycotina</taxon>
        <taxon>Agaricomycetes</taxon>
        <taxon>Agaricomycetidae</taxon>
        <taxon>Agaricales</taxon>
        <taxon>Tricholomatineae</taxon>
        <taxon>Lyophyllaceae</taxon>
        <taxon>Hypsizygus</taxon>
    </lineage>
</organism>
<dbReference type="Pfam" id="PF13673">
    <property type="entry name" value="Acetyltransf_10"/>
    <property type="match status" value="1"/>
</dbReference>
<sequence>MGGTPITIRWLKDPTVQEINRVIFILDAAFEDDDLFTTMLHGGDKALVHLRFETFVHAAAIGGQIEVATLGPQVEDIVGVAVWYGPGQSSSATEQQREVGVRRFLAALPEDLKKWWLEHLVPVLEQLNKECLDPGFSLSQWYLPFFAVHLQHHRKGIAKALMASAEDKAKADGGSIVLETSTDVDVVIYTRLGFEVKGKAKLSRAGYGECQVHQMVKTP</sequence>
<evidence type="ECO:0000313" key="2">
    <source>
        <dbReference type="EMBL" id="RDB15772.1"/>
    </source>
</evidence>
<dbReference type="Proteomes" id="UP000076154">
    <property type="component" value="Unassembled WGS sequence"/>
</dbReference>
<dbReference type="PANTHER" id="PTHR42791">
    <property type="entry name" value="GNAT FAMILY ACETYLTRANSFERASE"/>
    <property type="match status" value="1"/>
</dbReference>
<dbReference type="PROSITE" id="PS51186">
    <property type="entry name" value="GNAT"/>
    <property type="match status" value="1"/>
</dbReference>
<dbReference type="PANTHER" id="PTHR42791:SF1">
    <property type="entry name" value="N-ACETYLTRANSFERASE DOMAIN-CONTAINING PROTEIN"/>
    <property type="match status" value="1"/>
</dbReference>
<dbReference type="InterPro" id="IPR000182">
    <property type="entry name" value="GNAT_dom"/>
</dbReference>